<gene>
    <name evidence="2" type="ORF">SAMEA2273187_04727</name>
</gene>
<sequence>MKVINLIFPALLSMSIPIDMLNGYVLNTYDTGVVSQIYKSFIILVCFSILIIKKPLVVSWYISAVIFLVCGSAFVLALSGGGETISETVQIAIRCMMFFIVMTTLTYLNPSKEFIGKICAILLILLFVNFLLGFFGFGYSSYGNELVSAGDSMGVKGYFYSGNELSFVIMIFSLFSVCYFKNEIVCIFAMSMLLFCSVMLSTKASLASTAIIFAVWAFGRTNAVVKAFTTIIIMIFTVLFFDDLISKVTSSDIVSRLSWMYETGGLLRAVLSDRDTFIIDALNQLNLLDFSAGYVFGFGRDYLTFSGVKSSTEMDFVDVYLWFGIPGIIFFVSYFYKLKRLLNKITYEAKNNLICVAFFWMTLFVSFVAGHIVYSGTAVIPLCLVLYALGKEGIRERGFSSSPVGC</sequence>
<keyword evidence="1" id="KW-1133">Transmembrane helix</keyword>
<feature type="transmembrane region" description="Helical" evidence="1">
    <location>
        <begin position="223"/>
        <end position="241"/>
    </location>
</feature>
<comment type="caution">
    <text evidence="2">The sequence shown here is derived from an EMBL/GenBank/DDBJ whole genome shotgun (WGS) entry which is preliminary data.</text>
</comment>
<feature type="transmembrane region" description="Helical" evidence="1">
    <location>
        <begin position="59"/>
        <end position="79"/>
    </location>
</feature>
<feature type="transmembrane region" description="Helical" evidence="1">
    <location>
        <begin position="120"/>
        <end position="139"/>
    </location>
</feature>
<reference evidence="2 3" key="1">
    <citation type="submission" date="2016-03" db="EMBL/GenBank/DDBJ databases">
        <authorList>
            <consortium name="Pathogen Informatics"/>
        </authorList>
    </citation>
    <scope>NUCLEOTIDE SEQUENCE [LARGE SCALE GENOMIC DNA]</scope>
    <source>
        <strain evidence="3">e552</strain>
    </source>
</reference>
<keyword evidence="1" id="KW-0472">Membrane</keyword>
<evidence type="ECO:0000313" key="3">
    <source>
        <dbReference type="Proteomes" id="UP000077295"/>
    </source>
</evidence>
<accession>A0ABD7L350</accession>
<protein>
    <submittedName>
        <fullName evidence="2">Lipid A core-O-antigen ligase and related enzymes</fullName>
    </submittedName>
</protein>
<feature type="transmembrane region" description="Helical" evidence="1">
    <location>
        <begin position="319"/>
        <end position="336"/>
    </location>
</feature>
<feature type="transmembrane region" description="Helical" evidence="1">
    <location>
        <begin position="356"/>
        <end position="389"/>
    </location>
</feature>
<keyword evidence="1" id="KW-0812">Transmembrane</keyword>
<evidence type="ECO:0000256" key="1">
    <source>
        <dbReference type="SAM" id="Phobius"/>
    </source>
</evidence>
<name>A0ABD7L350_9ENTR</name>
<dbReference type="Proteomes" id="UP000077295">
    <property type="component" value="Unassembled WGS sequence"/>
</dbReference>
<feature type="transmembrane region" description="Helical" evidence="1">
    <location>
        <begin position="192"/>
        <end position="217"/>
    </location>
</feature>
<feature type="transmembrane region" description="Helical" evidence="1">
    <location>
        <begin position="91"/>
        <end position="108"/>
    </location>
</feature>
<keyword evidence="2" id="KW-0436">Ligase</keyword>
<dbReference type="GO" id="GO:0016874">
    <property type="term" value="F:ligase activity"/>
    <property type="evidence" value="ECO:0007669"/>
    <property type="project" value="UniProtKB-KW"/>
</dbReference>
<dbReference type="EMBL" id="FKEV01000028">
    <property type="protein sequence ID" value="SAF30114.1"/>
    <property type="molecule type" value="Genomic_DNA"/>
</dbReference>
<organism evidence="2 3">
    <name type="scientific">Enterobacter hormaechei</name>
    <dbReference type="NCBI Taxonomy" id="158836"/>
    <lineage>
        <taxon>Bacteria</taxon>
        <taxon>Pseudomonadati</taxon>
        <taxon>Pseudomonadota</taxon>
        <taxon>Gammaproteobacteria</taxon>
        <taxon>Enterobacterales</taxon>
        <taxon>Enterobacteriaceae</taxon>
        <taxon>Enterobacter</taxon>
        <taxon>Enterobacter cloacae complex</taxon>
    </lineage>
</organism>
<dbReference type="RefSeq" id="WP_022650438.1">
    <property type="nucleotide sequence ID" value="NZ_CAXOEF010000008.1"/>
</dbReference>
<proteinExistence type="predicted"/>
<dbReference type="AlphaFoldDB" id="A0ABD7L350"/>
<feature type="transmembrane region" description="Helical" evidence="1">
    <location>
        <begin position="159"/>
        <end position="180"/>
    </location>
</feature>
<feature type="transmembrane region" description="Helical" evidence="1">
    <location>
        <begin position="33"/>
        <end position="52"/>
    </location>
</feature>
<evidence type="ECO:0000313" key="2">
    <source>
        <dbReference type="EMBL" id="SAF30114.1"/>
    </source>
</evidence>